<feature type="transmembrane region" description="Helical" evidence="1">
    <location>
        <begin position="105"/>
        <end position="126"/>
    </location>
</feature>
<protein>
    <submittedName>
        <fullName evidence="2">Uncharacterized protein</fullName>
    </submittedName>
</protein>
<name>A0A834I4H0_RHYFE</name>
<evidence type="ECO:0000256" key="1">
    <source>
        <dbReference type="SAM" id="Phobius"/>
    </source>
</evidence>
<gene>
    <name evidence="2" type="ORF">GWI33_015934</name>
</gene>
<sequence>MNREFVHILLSGLFGAAVISLGELLDSYEPKFDDMCGCISGPESEIYTIIFFLICTIILCLVFFTSGLVFSHNPARPILIIPTFLYIFTRVVFGEPRINRWCTILNTLLFTVTTANSVIFLLKYFIQAYNPWNN</sequence>
<dbReference type="AlphaFoldDB" id="A0A834I4H0"/>
<comment type="caution">
    <text evidence="2">The sequence shown here is derived from an EMBL/GenBank/DDBJ whole genome shotgun (WGS) entry which is preliminary data.</text>
</comment>
<dbReference type="EMBL" id="JAACXV010014009">
    <property type="protein sequence ID" value="KAF7271165.1"/>
    <property type="molecule type" value="Genomic_DNA"/>
</dbReference>
<proteinExistence type="predicted"/>
<dbReference type="Proteomes" id="UP000625711">
    <property type="component" value="Unassembled WGS sequence"/>
</dbReference>
<feature type="transmembrane region" description="Helical" evidence="1">
    <location>
        <begin position="75"/>
        <end position="93"/>
    </location>
</feature>
<feature type="transmembrane region" description="Helical" evidence="1">
    <location>
        <begin position="6"/>
        <end position="25"/>
    </location>
</feature>
<keyword evidence="1" id="KW-0472">Membrane</keyword>
<keyword evidence="1" id="KW-0812">Transmembrane</keyword>
<feature type="transmembrane region" description="Helical" evidence="1">
    <location>
        <begin position="46"/>
        <end position="69"/>
    </location>
</feature>
<evidence type="ECO:0000313" key="2">
    <source>
        <dbReference type="EMBL" id="KAF7271165.1"/>
    </source>
</evidence>
<reference evidence="2" key="1">
    <citation type="submission" date="2020-08" db="EMBL/GenBank/DDBJ databases">
        <title>Genome sequencing and assembly of the red palm weevil Rhynchophorus ferrugineus.</title>
        <authorList>
            <person name="Dias G.B."/>
            <person name="Bergman C.M."/>
            <person name="Manee M."/>
        </authorList>
    </citation>
    <scope>NUCLEOTIDE SEQUENCE</scope>
    <source>
        <strain evidence="2">AA-2017</strain>
        <tissue evidence="2">Whole larva</tissue>
    </source>
</reference>
<accession>A0A834I4H0</accession>
<evidence type="ECO:0000313" key="3">
    <source>
        <dbReference type="Proteomes" id="UP000625711"/>
    </source>
</evidence>
<keyword evidence="3" id="KW-1185">Reference proteome</keyword>
<organism evidence="2 3">
    <name type="scientific">Rhynchophorus ferrugineus</name>
    <name type="common">Red palm weevil</name>
    <name type="synonym">Curculio ferrugineus</name>
    <dbReference type="NCBI Taxonomy" id="354439"/>
    <lineage>
        <taxon>Eukaryota</taxon>
        <taxon>Metazoa</taxon>
        <taxon>Ecdysozoa</taxon>
        <taxon>Arthropoda</taxon>
        <taxon>Hexapoda</taxon>
        <taxon>Insecta</taxon>
        <taxon>Pterygota</taxon>
        <taxon>Neoptera</taxon>
        <taxon>Endopterygota</taxon>
        <taxon>Coleoptera</taxon>
        <taxon>Polyphaga</taxon>
        <taxon>Cucujiformia</taxon>
        <taxon>Curculionidae</taxon>
        <taxon>Dryophthorinae</taxon>
        <taxon>Rhynchophorus</taxon>
    </lineage>
</organism>
<keyword evidence="1" id="KW-1133">Transmembrane helix</keyword>